<dbReference type="OrthoDB" id="730489at2759"/>
<reference evidence="2 3" key="1">
    <citation type="submission" date="2014-03" db="EMBL/GenBank/DDBJ databases">
        <title>Draft genome of the hookworm Oesophagostomum dentatum.</title>
        <authorList>
            <person name="Mitreva M."/>
        </authorList>
    </citation>
    <scope>NUCLEOTIDE SEQUENCE [LARGE SCALE GENOMIC DNA]</scope>
    <source>
        <strain evidence="2 3">OD-Hann</strain>
    </source>
</reference>
<feature type="domain" description="Glycosyl-hydrolase family 116 catalytic region" evidence="1">
    <location>
        <begin position="5"/>
        <end position="165"/>
    </location>
</feature>
<dbReference type="InterPro" id="IPR006775">
    <property type="entry name" value="GH116_catalytic"/>
</dbReference>
<protein>
    <recommendedName>
        <fullName evidence="1">Glycosyl-hydrolase family 116 catalytic region domain-containing protein</fullName>
    </recommendedName>
</protein>
<sequence>MDLIKQRKFFVTKLWNGRYFNFDETAARQRVIMADQLCGIWFLTLLQQDEVISDEQITTALQTIYDNNVQKFAHGNLGPVNGILENGTVDYSSMQSEEVWTGTAYSLASFMIAKGKWEEGFDTARGIVESCWQRMGFQYQTPEAIYEQKYYRAIGYMRPLAIWAIQHALEIQAAKKQ</sequence>
<dbReference type="AlphaFoldDB" id="A0A0B1RW85"/>
<dbReference type="Pfam" id="PF04685">
    <property type="entry name" value="DUF608"/>
    <property type="match status" value="1"/>
</dbReference>
<dbReference type="SUPFAM" id="SSF48208">
    <property type="entry name" value="Six-hairpin glycosidases"/>
    <property type="match status" value="1"/>
</dbReference>
<evidence type="ECO:0000259" key="1">
    <source>
        <dbReference type="Pfam" id="PF04685"/>
    </source>
</evidence>
<dbReference type="PANTHER" id="PTHR12654:SF0">
    <property type="entry name" value="NON-LYSOSOMAL GLUCOSYLCERAMIDASE"/>
    <property type="match status" value="1"/>
</dbReference>
<dbReference type="GO" id="GO:0008422">
    <property type="term" value="F:beta-glucosidase activity"/>
    <property type="evidence" value="ECO:0007669"/>
    <property type="project" value="TreeGrafter"/>
</dbReference>
<dbReference type="GO" id="GO:0005975">
    <property type="term" value="P:carbohydrate metabolic process"/>
    <property type="evidence" value="ECO:0007669"/>
    <property type="project" value="InterPro"/>
</dbReference>
<accession>A0A0B1RW85</accession>
<gene>
    <name evidence="2" type="ORF">OESDEN_24947</name>
</gene>
<dbReference type="InterPro" id="IPR008928">
    <property type="entry name" value="6-hairpin_glycosidase_sf"/>
</dbReference>
<dbReference type="EMBL" id="KN612748">
    <property type="protein sequence ID" value="KHJ75437.1"/>
    <property type="molecule type" value="Genomic_DNA"/>
</dbReference>
<dbReference type="Proteomes" id="UP000053660">
    <property type="component" value="Unassembled WGS sequence"/>
</dbReference>
<keyword evidence="3" id="KW-1185">Reference proteome</keyword>
<proteinExistence type="predicted"/>
<name>A0A0B1RW85_OESDE</name>
<evidence type="ECO:0000313" key="2">
    <source>
        <dbReference type="EMBL" id="KHJ75437.1"/>
    </source>
</evidence>
<evidence type="ECO:0000313" key="3">
    <source>
        <dbReference type="Proteomes" id="UP000053660"/>
    </source>
</evidence>
<organism evidence="2 3">
    <name type="scientific">Oesophagostomum dentatum</name>
    <name type="common">Nodular worm</name>
    <dbReference type="NCBI Taxonomy" id="61180"/>
    <lineage>
        <taxon>Eukaryota</taxon>
        <taxon>Metazoa</taxon>
        <taxon>Ecdysozoa</taxon>
        <taxon>Nematoda</taxon>
        <taxon>Chromadorea</taxon>
        <taxon>Rhabditida</taxon>
        <taxon>Rhabditina</taxon>
        <taxon>Rhabditomorpha</taxon>
        <taxon>Strongyloidea</taxon>
        <taxon>Strongylidae</taxon>
        <taxon>Oesophagostomum</taxon>
    </lineage>
</organism>
<dbReference type="InterPro" id="IPR052566">
    <property type="entry name" value="Non-lysos_glucosylceramidase"/>
</dbReference>
<dbReference type="PANTHER" id="PTHR12654">
    <property type="entry name" value="BILE ACID BETA-GLUCOSIDASE-RELATED"/>
    <property type="match status" value="1"/>
</dbReference>